<gene>
    <name evidence="1" type="ORF">QTG54_003508</name>
</gene>
<keyword evidence="2" id="KW-1185">Reference proteome</keyword>
<evidence type="ECO:0008006" key="3">
    <source>
        <dbReference type="Google" id="ProtNLM"/>
    </source>
</evidence>
<reference evidence="1" key="1">
    <citation type="submission" date="2023-06" db="EMBL/GenBank/DDBJ databases">
        <title>Survivors Of The Sea: Transcriptome response of Skeletonema marinoi to long-term dormancy.</title>
        <authorList>
            <person name="Pinder M.I.M."/>
            <person name="Kourtchenko O."/>
            <person name="Robertson E.K."/>
            <person name="Larsson T."/>
            <person name="Maumus F."/>
            <person name="Osuna-Cruz C.M."/>
            <person name="Vancaester E."/>
            <person name="Stenow R."/>
            <person name="Vandepoele K."/>
            <person name="Ploug H."/>
            <person name="Bruchert V."/>
            <person name="Godhe A."/>
            <person name="Topel M."/>
        </authorList>
    </citation>
    <scope>NUCLEOTIDE SEQUENCE</scope>
    <source>
        <strain evidence="1">R05AC</strain>
    </source>
</reference>
<dbReference type="SUPFAM" id="SSF53335">
    <property type="entry name" value="S-adenosyl-L-methionine-dependent methyltransferases"/>
    <property type="match status" value="1"/>
</dbReference>
<dbReference type="InterPro" id="IPR029063">
    <property type="entry name" value="SAM-dependent_MTases_sf"/>
</dbReference>
<accession>A0AAD8YFI2</accession>
<dbReference type="PANTHER" id="PTHR14614">
    <property type="entry name" value="HEPATOCELLULAR CARCINOMA-ASSOCIATED ANTIGEN"/>
    <property type="match status" value="1"/>
</dbReference>
<dbReference type="InterPro" id="IPR019410">
    <property type="entry name" value="Methyltransf_16"/>
</dbReference>
<name>A0AAD8YFI2_9STRA</name>
<organism evidence="1 2">
    <name type="scientific">Skeletonema marinoi</name>
    <dbReference type="NCBI Taxonomy" id="267567"/>
    <lineage>
        <taxon>Eukaryota</taxon>
        <taxon>Sar</taxon>
        <taxon>Stramenopiles</taxon>
        <taxon>Ochrophyta</taxon>
        <taxon>Bacillariophyta</taxon>
        <taxon>Coscinodiscophyceae</taxon>
        <taxon>Thalassiosirophycidae</taxon>
        <taxon>Thalassiosirales</taxon>
        <taxon>Skeletonemataceae</taxon>
        <taxon>Skeletonema</taxon>
        <taxon>Skeletonema marinoi-dohrnii complex</taxon>
    </lineage>
</organism>
<sequence length="300" mass="32464">MGLDDEDDEFWSVAMNGRDEHLLLQDDHPDDFDVTSCETIERTITTLAPDSSDLRPLVLRLGQNSNDGCLSDVSGDIWDASLLLAGFLFGTNEGQQLCFNACFGKDSAQVDGGGILELGSGLGLSGMAAAAAAATLHARDVDDERTSRVILTDLDDNNILSLLSKNVESNLSEIGEGSNLSVTVQSCNWFNVASSRGNSCRCPKGTFNLIIGSALIYIPDHAVACAETVYHYLSRSSSSQAIVIQLPDRAGFDIFLCRCRELDLLVSSRAVSEDLIMSVEKRIVSASDYRIYFIKSRNGC</sequence>
<dbReference type="Gene3D" id="3.40.50.150">
    <property type="entry name" value="Vaccinia Virus protein VP39"/>
    <property type="match status" value="1"/>
</dbReference>
<proteinExistence type="predicted"/>
<dbReference type="Pfam" id="PF10294">
    <property type="entry name" value="Methyltransf_16"/>
    <property type="match status" value="1"/>
</dbReference>
<protein>
    <recommendedName>
        <fullName evidence="3">Calmodulin-lysine N-methyltransferase</fullName>
    </recommendedName>
</protein>
<dbReference type="AlphaFoldDB" id="A0AAD8YFI2"/>
<evidence type="ECO:0000313" key="2">
    <source>
        <dbReference type="Proteomes" id="UP001224775"/>
    </source>
</evidence>
<dbReference type="Proteomes" id="UP001224775">
    <property type="component" value="Unassembled WGS sequence"/>
</dbReference>
<comment type="caution">
    <text evidence="1">The sequence shown here is derived from an EMBL/GenBank/DDBJ whole genome shotgun (WGS) entry which is preliminary data.</text>
</comment>
<dbReference type="EMBL" id="JATAAI010000005">
    <property type="protein sequence ID" value="KAK1745584.1"/>
    <property type="molecule type" value="Genomic_DNA"/>
</dbReference>
<evidence type="ECO:0000313" key="1">
    <source>
        <dbReference type="EMBL" id="KAK1745584.1"/>
    </source>
</evidence>